<keyword evidence="5 22" id="KW-0770">Synapse</keyword>
<comment type="function">
    <text evidence="22">Receptor for glutamate that functions as a ligand-gated ion channel in the central nervous system and plays an important role in excitatory synaptic transmission. L-glutamate acts as an excitatory neurotransmitter at many synapses in the central nervous system.</text>
</comment>
<evidence type="ECO:0000256" key="6">
    <source>
        <dbReference type="ARBA" id="ARBA00023065"/>
    </source>
</evidence>
<dbReference type="Proteomes" id="UP000694402">
    <property type="component" value="Unassembled WGS sequence"/>
</dbReference>
<comment type="function">
    <text evidence="16">Independent of its ionotropic glutamate receptor activity, acts as a thermoreceptor conferring sensitivity to cold temperatures. Functions in dorsal root ganglion neurons.</text>
</comment>
<evidence type="ECO:0000256" key="16">
    <source>
        <dbReference type="ARBA" id="ARBA00045840"/>
    </source>
</evidence>
<feature type="domain" description="Ionotropic glutamate receptor C-terminal" evidence="23">
    <location>
        <begin position="363"/>
        <end position="732"/>
    </location>
</feature>
<reference evidence="25" key="2">
    <citation type="submission" date="2025-09" db="UniProtKB">
        <authorList>
            <consortium name="Ensembl"/>
        </authorList>
    </citation>
    <scope>IDENTIFICATION</scope>
</reference>
<feature type="disulfide bond" evidence="21">
    <location>
        <begin position="681"/>
        <end position="735"/>
    </location>
</feature>
<evidence type="ECO:0000256" key="4">
    <source>
        <dbReference type="ARBA" id="ARBA00022989"/>
    </source>
</evidence>
<feature type="binding site" evidence="19">
    <location>
        <position position="669"/>
    </location>
    <ligand>
        <name>L-glutamate</name>
        <dbReference type="ChEBI" id="CHEBI:29985"/>
    </ligand>
</feature>
<dbReference type="InterPro" id="IPR015683">
    <property type="entry name" value="Ionotropic_Glu_rcpt"/>
</dbReference>
<sequence length="840" mass="94732">MCTSVYAYKCICVQVYMRTSVYVISSTTLFNYCTNQLSLVSVCFSGGIFESIESGPSGAEELAFKFALNTINRNRTLLPNTTLTYDIQRINIYDSFEASRKACDQLSLGVAAIFGPSHSSSANAVQSICNALGVPHIQTKWKHQVSDNRDSFYVSLYPDFSSLSRAILDLVHFFKWKTVTVVYDDSTGLIRLQELIKAPSRYNIRLKIRQLPADTKDSKPLLKEMKRGKEFHVIFDCGHEMAAGILKQTDAALMYDAVHVVAVAVQQSQQITVSSLQCNRHKPWRFGNRFMALIKDAHWDGLTGRITFNRTNGLRTDFDLDVISLKEDGLEKIGTWDPPSGLNMTDHQKGKTSNVTDSLANRSLVVSTILVEPYVMFKKSDKPLYGNDRFEGYCIDLLRELASILGFTYELRLVEDGRYGAQDETTGQWNGMVKELIDHKADLAVAPLAITYVREKVIDFSKPFMTLGISILYRKPNGTNPGVFSFLNPLSPDIWMYILLAYLGVSCVLFVIARFSPYEWYNPHPCNPDSDVVENNFTLLNSFWFGVGALMQQGSELMPKALSTRIVGGIWWFFTLIIISSYTANLAAFLTVERMESPIDSADDLAKQTRIEYGVVEEGSTMTFFKKTKISTYDKMWEFMSSRRHSVMVKDIDEGIHRVLTSDYAFLMESTTIEFVTQRNCNLTQIGGLIDSKAYGVGTPMGSPYRDKITIAILQLQEEGKLHMMKEKWWRGNGCPEDEKNKEASALGVQNIGGIFIVLAAGLVLSVFVAVGEFIYKSKQNAQLEKRSFCSAIVDELRVSLKCQRRLKHKPQPPVMVKTEDVINMHTFNDRRLPGKETMA</sequence>
<comment type="function">
    <text evidence="17">Ionotropic glutamate receptor that functions as a cation-permeable ligand-gated ion channel, gated by L-glutamate and the glutamatergic agonist kainic acid. L-glutamate acts as an excitatory neurotransmitter at many synapses in the central nervous system. Binding of the excitatory neurotransmitter L-glutamate induces a conformation change, leading to the opening of the cation channel, and thereby converts the chemical signal to an electrical impulse. The receptor then desensitizes rapidly and enters a transient inactive state, characterized by the presence of bound agonist.</text>
</comment>
<dbReference type="SMART" id="SM00079">
    <property type="entry name" value="PBPe"/>
    <property type="match status" value="1"/>
</dbReference>
<evidence type="ECO:0000256" key="1">
    <source>
        <dbReference type="ARBA" id="ARBA00022448"/>
    </source>
</evidence>
<evidence type="ECO:0000256" key="2">
    <source>
        <dbReference type="ARBA" id="ARBA00022475"/>
    </source>
</evidence>
<keyword evidence="6 22" id="KW-0406">Ion transport</keyword>
<dbReference type="InterPro" id="IPR028082">
    <property type="entry name" value="Peripla_BP_I"/>
</dbReference>
<evidence type="ECO:0000256" key="3">
    <source>
        <dbReference type="ARBA" id="ARBA00022692"/>
    </source>
</evidence>
<proteinExistence type="inferred from homology"/>
<evidence type="ECO:0000256" key="14">
    <source>
        <dbReference type="ARBA" id="ARBA00036239"/>
    </source>
</evidence>
<name>A0A8C8I1K1_ONCTS</name>
<feature type="transmembrane region" description="Helical" evidence="22">
    <location>
        <begin position="494"/>
        <end position="513"/>
    </location>
</feature>
<keyword evidence="21" id="KW-1015">Disulfide bond</keyword>
<comment type="subcellular location">
    <subcellularLocation>
        <location evidence="13 22">Postsynaptic cell membrane</location>
        <topology evidence="13 22">Multi-pass membrane protein</topology>
    </subcellularLocation>
</comment>
<evidence type="ECO:0000256" key="13">
    <source>
        <dbReference type="ARBA" id="ARBA00034104"/>
    </source>
</evidence>
<evidence type="ECO:0000313" key="26">
    <source>
        <dbReference type="Proteomes" id="UP000694402"/>
    </source>
</evidence>
<dbReference type="PRINTS" id="PR00177">
    <property type="entry name" value="NMDARECEPTOR"/>
</dbReference>
<reference evidence="25" key="1">
    <citation type="submission" date="2025-08" db="UniProtKB">
        <authorList>
            <consortium name="Ensembl"/>
        </authorList>
    </citation>
    <scope>IDENTIFICATION</scope>
</reference>
<evidence type="ECO:0000256" key="20">
    <source>
        <dbReference type="PIRSR" id="PIRSR601508-2"/>
    </source>
</evidence>
<dbReference type="Pfam" id="PF00060">
    <property type="entry name" value="Lig_chan"/>
    <property type="match status" value="1"/>
</dbReference>
<feature type="site" description="Crucial to convey clamshell closure to channel opening" evidence="20">
    <location>
        <position position="599"/>
    </location>
</feature>
<evidence type="ECO:0000259" key="23">
    <source>
        <dbReference type="SMART" id="SM00079"/>
    </source>
</evidence>
<feature type="site" description="Interaction with the cone snail toxin Con-ikot-ikot" evidence="20">
    <location>
        <position position="626"/>
    </location>
</feature>
<protein>
    <recommendedName>
        <fullName evidence="22">Glutamate receptor</fullName>
    </recommendedName>
</protein>
<gene>
    <name evidence="25" type="primary">GRIK2</name>
</gene>
<comment type="subunit">
    <text evidence="18">Homotetramer and heterotetramer with GRIK5. Tetramers may be formed by the dimerization of dimers.</text>
</comment>
<dbReference type="CDD" id="cd06382">
    <property type="entry name" value="PBP1_iGluR_Kainate"/>
    <property type="match status" value="1"/>
</dbReference>
<keyword evidence="2 22" id="KW-1003">Cell membrane</keyword>
<evidence type="ECO:0000256" key="18">
    <source>
        <dbReference type="ARBA" id="ARBA00065522"/>
    </source>
</evidence>
<keyword evidence="12 22" id="KW-0407">Ion channel</keyword>
<dbReference type="Gene3D" id="3.40.190.10">
    <property type="entry name" value="Periplasmic binding protein-like II"/>
    <property type="match status" value="1"/>
</dbReference>
<keyword evidence="3 22" id="KW-0812">Transmembrane</keyword>
<feature type="transmembrane region" description="Helical" evidence="22">
    <location>
        <begin position="752"/>
        <end position="776"/>
    </location>
</feature>
<dbReference type="GO" id="GO:0015276">
    <property type="term" value="F:ligand-gated monoatomic ion channel activity"/>
    <property type="evidence" value="ECO:0007669"/>
    <property type="project" value="InterPro"/>
</dbReference>
<dbReference type="SUPFAM" id="SSF53850">
    <property type="entry name" value="Periplasmic binding protein-like II"/>
    <property type="match status" value="1"/>
</dbReference>
<evidence type="ECO:0000256" key="10">
    <source>
        <dbReference type="ARBA" id="ARBA00023257"/>
    </source>
</evidence>
<evidence type="ECO:0000256" key="7">
    <source>
        <dbReference type="ARBA" id="ARBA00023136"/>
    </source>
</evidence>
<dbReference type="InterPro" id="IPR019594">
    <property type="entry name" value="Glu/Gly-bd"/>
</dbReference>
<feature type="binding site" evidence="19">
    <location>
        <position position="620"/>
    </location>
    <ligand>
        <name>L-glutamate</name>
        <dbReference type="ChEBI" id="CHEBI:29985"/>
    </ligand>
</feature>
<dbReference type="FunFam" id="3.40.190.10:FF:000072">
    <property type="entry name" value="glutamate receptor ionotropic, kainate 4"/>
    <property type="match status" value="1"/>
</dbReference>
<dbReference type="GO" id="GO:0045211">
    <property type="term" value="C:postsynaptic membrane"/>
    <property type="evidence" value="ECO:0007669"/>
    <property type="project" value="UniProtKB-SubCell"/>
</dbReference>
<keyword evidence="11 22" id="KW-1071">Ligand-gated ion channel</keyword>
<dbReference type="FunFam" id="3.40.190.10:FF:000240">
    <property type="entry name" value="Glutamate receptor ionotropic, kainate 2"/>
    <property type="match status" value="1"/>
</dbReference>
<dbReference type="InterPro" id="IPR001320">
    <property type="entry name" value="Iontro_rcpt_C"/>
</dbReference>
<keyword evidence="7 22" id="KW-0472">Membrane</keyword>
<feature type="transmembrane region" description="Helical" evidence="22">
    <location>
        <begin position="570"/>
        <end position="592"/>
    </location>
</feature>
<dbReference type="FunFam" id="1.10.287.70:FF:000010">
    <property type="entry name" value="Putative glutamate receptor ionotropic kainate 1"/>
    <property type="match status" value="1"/>
</dbReference>
<feature type="binding site" evidence="19">
    <location>
        <position position="621"/>
    </location>
    <ligand>
        <name>L-glutamate</name>
        <dbReference type="ChEBI" id="CHEBI:29985"/>
    </ligand>
</feature>
<evidence type="ECO:0000256" key="15">
    <source>
        <dbReference type="ARBA" id="ARBA00038119"/>
    </source>
</evidence>
<dbReference type="SMART" id="SM00918">
    <property type="entry name" value="Lig_chan-Glu_bd"/>
    <property type="match status" value="1"/>
</dbReference>
<dbReference type="Ensembl" id="ENSOTST00005079237.2">
    <property type="protein sequence ID" value="ENSOTSP00005073111.2"/>
    <property type="gene ID" value="ENSOTSG00005034509.2"/>
</dbReference>
<accession>A0A8C8I1K1</accession>
<feature type="domain" description="Ionotropic glutamate receptor L-glutamate and glycine-binding" evidence="24">
    <location>
        <begin position="373"/>
        <end position="438"/>
    </location>
</feature>
<keyword evidence="10 22" id="KW-0628">Postsynaptic cell membrane</keyword>
<dbReference type="InterPro" id="IPR001508">
    <property type="entry name" value="Iono_Glu_rcpt_met"/>
</dbReference>
<dbReference type="SUPFAM" id="SSF53822">
    <property type="entry name" value="Periplasmic binding protein-like I"/>
    <property type="match status" value="1"/>
</dbReference>
<feature type="binding site" evidence="19">
    <location>
        <position position="454"/>
    </location>
    <ligand>
        <name>L-glutamate</name>
        <dbReference type="ChEBI" id="CHEBI:29985"/>
    </ligand>
</feature>
<evidence type="ECO:0000256" key="21">
    <source>
        <dbReference type="PIRSR" id="PIRSR601508-3"/>
    </source>
</evidence>
<evidence type="ECO:0000256" key="8">
    <source>
        <dbReference type="ARBA" id="ARBA00023170"/>
    </source>
</evidence>
<keyword evidence="1 22" id="KW-0813">Transport</keyword>
<keyword evidence="9" id="KW-0325">Glycoprotein</keyword>
<dbReference type="InterPro" id="IPR001828">
    <property type="entry name" value="ANF_lig-bd_rcpt"/>
</dbReference>
<feature type="disulfide bond" evidence="21">
    <location>
        <begin position="103"/>
        <end position="278"/>
    </location>
</feature>
<dbReference type="PANTHER" id="PTHR18966">
    <property type="entry name" value="IONOTROPIC GLUTAMATE RECEPTOR"/>
    <property type="match status" value="1"/>
</dbReference>
<keyword evidence="4 22" id="KW-1133">Transmembrane helix</keyword>
<keyword evidence="8 22" id="KW-0675">Receptor</keyword>
<dbReference type="Gene3D" id="1.10.287.70">
    <property type="match status" value="1"/>
</dbReference>
<dbReference type="GO" id="GO:0038023">
    <property type="term" value="F:signaling receptor activity"/>
    <property type="evidence" value="ECO:0007669"/>
    <property type="project" value="InterPro"/>
</dbReference>
<evidence type="ECO:0000256" key="12">
    <source>
        <dbReference type="ARBA" id="ARBA00023303"/>
    </source>
</evidence>
<evidence type="ECO:0000256" key="19">
    <source>
        <dbReference type="PIRSR" id="PIRSR601508-1"/>
    </source>
</evidence>
<evidence type="ECO:0000313" key="25">
    <source>
        <dbReference type="Ensembl" id="ENSOTSP00005073111.2"/>
    </source>
</evidence>
<comment type="catalytic activity">
    <reaction evidence="14">
        <text>Na(+)(in) = Na(+)(out)</text>
        <dbReference type="Rhea" id="RHEA:34963"/>
        <dbReference type="ChEBI" id="CHEBI:29101"/>
    </reaction>
</comment>
<evidence type="ECO:0000256" key="11">
    <source>
        <dbReference type="ARBA" id="ARBA00023286"/>
    </source>
</evidence>
<evidence type="ECO:0000256" key="9">
    <source>
        <dbReference type="ARBA" id="ARBA00023180"/>
    </source>
</evidence>
<evidence type="ECO:0000256" key="17">
    <source>
        <dbReference type="ARBA" id="ARBA00059880"/>
    </source>
</evidence>
<evidence type="ECO:0000259" key="24">
    <source>
        <dbReference type="SMART" id="SM00918"/>
    </source>
</evidence>
<feature type="binding site" evidence="19">
    <location>
        <position position="447"/>
    </location>
    <ligand>
        <name>L-glutamate</name>
        <dbReference type="ChEBI" id="CHEBI:29985"/>
    </ligand>
</feature>
<dbReference type="Pfam" id="PF01094">
    <property type="entry name" value="ANF_receptor"/>
    <property type="match status" value="1"/>
</dbReference>
<evidence type="ECO:0000256" key="22">
    <source>
        <dbReference type="RuleBase" id="RU367118"/>
    </source>
</evidence>
<dbReference type="Pfam" id="PF10613">
    <property type="entry name" value="Lig_chan-Glu_bd"/>
    <property type="match status" value="1"/>
</dbReference>
<dbReference type="GeneTree" id="ENSGT00940000155610"/>
<comment type="similarity">
    <text evidence="15">Belongs to the glutamate-gated ion channel (TC 1.A.10.1) family. GRIK2 subfamily.</text>
</comment>
<evidence type="ECO:0000256" key="5">
    <source>
        <dbReference type="ARBA" id="ARBA00023018"/>
    </source>
</evidence>
<organism evidence="25 26">
    <name type="scientific">Oncorhynchus tshawytscha</name>
    <name type="common">Chinook salmon</name>
    <name type="synonym">Salmo tshawytscha</name>
    <dbReference type="NCBI Taxonomy" id="74940"/>
    <lineage>
        <taxon>Eukaryota</taxon>
        <taxon>Metazoa</taxon>
        <taxon>Chordata</taxon>
        <taxon>Craniata</taxon>
        <taxon>Vertebrata</taxon>
        <taxon>Euteleostomi</taxon>
        <taxon>Actinopterygii</taxon>
        <taxon>Neopterygii</taxon>
        <taxon>Teleostei</taxon>
        <taxon>Protacanthopterygii</taxon>
        <taxon>Salmoniformes</taxon>
        <taxon>Salmonidae</taxon>
        <taxon>Salmoninae</taxon>
        <taxon>Oncorhynchus</taxon>
    </lineage>
</organism>
<dbReference type="AlphaFoldDB" id="A0A8C8I1K1"/>
<dbReference type="Gene3D" id="3.40.50.2300">
    <property type="match status" value="4"/>
</dbReference>
<keyword evidence="26" id="KW-1185">Reference proteome</keyword>